<comment type="subcellular location">
    <subcellularLocation>
        <location evidence="1">Membrane</location>
        <topology evidence="1">Multi-pass membrane protein</topology>
    </subcellularLocation>
</comment>
<evidence type="ECO:0000256" key="3">
    <source>
        <dbReference type="ARBA" id="ARBA00022989"/>
    </source>
</evidence>
<evidence type="ECO:0000313" key="6">
    <source>
        <dbReference type="Proteomes" id="UP000218263"/>
    </source>
</evidence>
<evidence type="ECO:0000256" key="4">
    <source>
        <dbReference type="ARBA" id="ARBA00023136"/>
    </source>
</evidence>
<accession>A0A0X8X658</accession>
<evidence type="ECO:0000256" key="2">
    <source>
        <dbReference type="ARBA" id="ARBA00022692"/>
    </source>
</evidence>
<sequence length="120" mass="13742">MDAYQYSYTNAAGITMEEYSFLHHASAGLSQNQMQTFMLVYNSRRKNPNDILLATLLGFLGLAGMQRFMTRNYMLGGLYLLTFGFFGIGTLIDLITYKSIANDYNRHLAYECYQIAKMNN</sequence>
<reference evidence="5 6" key="1">
    <citation type="submission" date="2015-12" db="EMBL/GenBank/DDBJ databases">
        <title>Genome sequence of Mucilaginibacter gotjawali.</title>
        <authorList>
            <person name="Lee J.S."/>
            <person name="Lee K.C."/>
            <person name="Kim K.K."/>
            <person name="Lee B.W."/>
        </authorList>
    </citation>
    <scope>NUCLEOTIDE SEQUENCE [LARGE SCALE GENOMIC DNA]</scope>
    <source>
        <strain evidence="5 6">SA3-7</strain>
    </source>
</reference>
<dbReference type="AlphaFoldDB" id="A0A0X8X658"/>
<dbReference type="EMBL" id="AP017313">
    <property type="protein sequence ID" value="BAU56299.1"/>
    <property type="molecule type" value="Genomic_DNA"/>
</dbReference>
<evidence type="ECO:0000256" key="1">
    <source>
        <dbReference type="ARBA" id="ARBA00004141"/>
    </source>
</evidence>
<keyword evidence="2" id="KW-0812">Transmembrane</keyword>
<protein>
    <submittedName>
        <fullName evidence="5">TM2 domain protein</fullName>
    </submittedName>
</protein>
<name>A0A0X8X658_9SPHI</name>
<dbReference type="InterPro" id="IPR007829">
    <property type="entry name" value="TM2"/>
</dbReference>
<dbReference type="Proteomes" id="UP000218263">
    <property type="component" value="Chromosome"/>
</dbReference>
<keyword evidence="3" id="KW-1133">Transmembrane helix</keyword>
<dbReference type="KEGG" id="mgot:MgSA37_04496"/>
<organism evidence="5 6">
    <name type="scientific">Mucilaginibacter gotjawali</name>
    <dbReference type="NCBI Taxonomy" id="1550579"/>
    <lineage>
        <taxon>Bacteria</taxon>
        <taxon>Pseudomonadati</taxon>
        <taxon>Bacteroidota</taxon>
        <taxon>Sphingobacteriia</taxon>
        <taxon>Sphingobacteriales</taxon>
        <taxon>Sphingobacteriaceae</taxon>
        <taxon>Mucilaginibacter</taxon>
    </lineage>
</organism>
<dbReference type="RefSeq" id="WP_197706032.1">
    <property type="nucleotide sequence ID" value="NZ_AP017313.1"/>
</dbReference>
<gene>
    <name evidence="5" type="ORF">MgSA37_04496</name>
</gene>
<evidence type="ECO:0000313" key="5">
    <source>
        <dbReference type="EMBL" id="BAU56299.1"/>
    </source>
</evidence>
<dbReference type="Pfam" id="PF05154">
    <property type="entry name" value="TM2"/>
    <property type="match status" value="1"/>
</dbReference>
<dbReference type="GO" id="GO:0016020">
    <property type="term" value="C:membrane"/>
    <property type="evidence" value="ECO:0007669"/>
    <property type="project" value="UniProtKB-SubCell"/>
</dbReference>
<keyword evidence="6" id="KW-1185">Reference proteome</keyword>
<proteinExistence type="predicted"/>
<keyword evidence="4" id="KW-0472">Membrane</keyword>